<reference evidence="2" key="2">
    <citation type="journal article" date="2021" name="PeerJ">
        <title>Extensive microbial diversity within the chicken gut microbiome revealed by metagenomics and culture.</title>
        <authorList>
            <person name="Gilroy R."/>
            <person name="Ravi A."/>
            <person name="Getino M."/>
            <person name="Pursley I."/>
            <person name="Horton D.L."/>
            <person name="Alikhan N.F."/>
            <person name="Baker D."/>
            <person name="Gharbi K."/>
            <person name="Hall N."/>
            <person name="Watson M."/>
            <person name="Adriaenssens E.M."/>
            <person name="Foster-Nyarko E."/>
            <person name="Jarju S."/>
            <person name="Secka A."/>
            <person name="Antonio M."/>
            <person name="Oren A."/>
            <person name="Chaudhuri R.R."/>
            <person name="La Ragione R."/>
            <person name="Hildebrand F."/>
            <person name="Pallen M.J."/>
        </authorList>
    </citation>
    <scope>NUCLEOTIDE SEQUENCE</scope>
    <source>
        <strain evidence="2">B1-15692</strain>
    </source>
</reference>
<evidence type="ECO:0000313" key="3">
    <source>
        <dbReference type="Proteomes" id="UP000823660"/>
    </source>
</evidence>
<feature type="compositionally biased region" description="Low complexity" evidence="1">
    <location>
        <begin position="205"/>
        <end position="216"/>
    </location>
</feature>
<proteinExistence type="predicted"/>
<evidence type="ECO:0000256" key="1">
    <source>
        <dbReference type="SAM" id="MobiDB-lite"/>
    </source>
</evidence>
<protein>
    <submittedName>
        <fullName evidence="2">DUF4290 domain-containing protein</fullName>
    </submittedName>
</protein>
<feature type="region of interest" description="Disordered" evidence="1">
    <location>
        <begin position="196"/>
        <end position="222"/>
    </location>
</feature>
<comment type="caution">
    <text evidence="2">The sequence shown here is derived from an EMBL/GenBank/DDBJ whole genome shotgun (WGS) entry which is preliminary data.</text>
</comment>
<dbReference type="Pfam" id="PF14123">
    <property type="entry name" value="DUF4290"/>
    <property type="match status" value="1"/>
</dbReference>
<reference evidence="2" key="1">
    <citation type="submission" date="2020-10" db="EMBL/GenBank/DDBJ databases">
        <authorList>
            <person name="Gilroy R."/>
        </authorList>
    </citation>
    <scope>NUCLEOTIDE SEQUENCE</scope>
    <source>
        <strain evidence="2">B1-15692</strain>
    </source>
</reference>
<name>A0A9D9NA65_9BACT</name>
<dbReference type="InterPro" id="IPR025632">
    <property type="entry name" value="DUF4290"/>
</dbReference>
<gene>
    <name evidence="2" type="ORF">IAB99_00130</name>
</gene>
<evidence type="ECO:0000313" key="2">
    <source>
        <dbReference type="EMBL" id="MBO8466157.1"/>
    </source>
</evidence>
<sequence>MDKEMETVGLDYNTQREKLRMPEYGRNVQKMIEYVKSIPEKEKRDGQAKAVVKVMETLNTQVHQQENWEQKLWDHLYAISGFDIDIDSPYPAPEPERLTARPVMVPVKRKPLKATHYGRNIESIIDLIADQPDGDIKTAMIRSLAIYMRQQYLIWNKDSVSDETIFQDIEKLSDYRIKVPEGIQLTRIASNAVFSKPSLNPVKSGNNGNQRQKNGGMRPRRK</sequence>
<dbReference type="Proteomes" id="UP000823660">
    <property type="component" value="Unassembled WGS sequence"/>
</dbReference>
<dbReference type="EMBL" id="JADIMH010000001">
    <property type="protein sequence ID" value="MBO8466157.1"/>
    <property type="molecule type" value="Genomic_DNA"/>
</dbReference>
<organism evidence="2 3">
    <name type="scientific">Candidatus Cryptobacteroides faecipullorum</name>
    <dbReference type="NCBI Taxonomy" id="2840764"/>
    <lineage>
        <taxon>Bacteria</taxon>
        <taxon>Pseudomonadati</taxon>
        <taxon>Bacteroidota</taxon>
        <taxon>Bacteroidia</taxon>
        <taxon>Bacteroidales</taxon>
        <taxon>Candidatus Cryptobacteroides</taxon>
    </lineage>
</organism>
<accession>A0A9D9NA65</accession>
<dbReference type="AlphaFoldDB" id="A0A9D9NA65"/>